<feature type="region of interest" description="Disordered" evidence="7">
    <location>
        <begin position="46"/>
        <end position="71"/>
    </location>
</feature>
<proteinExistence type="inferred from homology"/>
<dbReference type="EMBL" id="JBFOLK010000011">
    <property type="protein sequence ID" value="KAL2476683.1"/>
    <property type="molecule type" value="Genomic_DNA"/>
</dbReference>
<dbReference type="AlphaFoldDB" id="A0ABD1QKN1"/>
<evidence type="ECO:0000256" key="3">
    <source>
        <dbReference type="ARBA" id="ARBA00022692"/>
    </source>
</evidence>
<comment type="similarity">
    <text evidence="2">Belongs to the PC-esterase family. TBL subfamily.</text>
</comment>
<feature type="domain" description="Trichome birefringence-like N-terminal" evidence="9">
    <location>
        <begin position="86"/>
        <end position="138"/>
    </location>
</feature>
<evidence type="ECO:0000256" key="5">
    <source>
        <dbReference type="ARBA" id="ARBA00022989"/>
    </source>
</evidence>
<keyword evidence="5" id="KW-1133">Transmembrane helix</keyword>
<dbReference type="PANTHER" id="PTHR32285">
    <property type="entry name" value="PROTEIN TRICHOME BIREFRINGENCE-LIKE 9-RELATED"/>
    <property type="match status" value="1"/>
</dbReference>
<protein>
    <submittedName>
        <fullName evidence="10">Protein trichome birefringence-like 39</fullName>
    </submittedName>
</protein>
<organism evidence="10 11">
    <name type="scientific">Abeliophyllum distichum</name>
    <dbReference type="NCBI Taxonomy" id="126358"/>
    <lineage>
        <taxon>Eukaryota</taxon>
        <taxon>Viridiplantae</taxon>
        <taxon>Streptophyta</taxon>
        <taxon>Embryophyta</taxon>
        <taxon>Tracheophyta</taxon>
        <taxon>Spermatophyta</taxon>
        <taxon>Magnoliopsida</taxon>
        <taxon>eudicotyledons</taxon>
        <taxon>Gunneridae</taxon>
        <taxon>Pentapetalae</taxon>
        <taxon>asterids</taxon>
        <taxon>lamiids</taxon>
        <taxon>Lamiales</taxon>
        <taxon>Oleaceae</taxon>
        <taxon>Forsythieae</taxon>
        <taxon>Abeliophyllum</taxon>
    </lineage>
</organism>
<evidence type="ECO:0000259" key="9">
    <source>
        <dbReference type="Pfam" id="PF14416"/>
    </source>
</evidence>
<dbReference type="PANTHER" id="PTHR32285:SF71">
    <property type="entry name" value="PROTEIN TRICHOME BIREFRINGENCE-LIKE 39"/>
    <property type="match status" value="1"/>
</dbReference>
<gene>
    <name evidence="10" type="ORF">Adt_37419</name>
</gene>
<accession>A0ABD1QKN1</accession>
<evidence type="ECO:0000259" key="8">
    <source>
        <dbReference type="Pfam" id="PF13839"/>
    </source>
</evidence>
<evidence type="ECO:0000313" key="11">
    <source>
        <dbReference type="Proteomes" id="UP001604336"/>
    </source>
</evidence>
<comment type="caution">
    <text evidence="10">The sequence shown here is derived from an EMBL/GenBank/DDBJ whole genome shotgun (WGS) entry which is preliminary data.</text>
</comment>
<evidence type="ECO:0000256" key="7">
    <source>
        <dbReference type="SAM" id="MobiDB-lite"/>
    </source>
</evidence>
<keyword evidence="11" id="KW-1185">Reference proteome</keyword>
<keyword evidence="4" id="KW-0735">Signal-anchor</keyword>
<keyword evidence="6" id="KW-0472">Membrane</keyword>
<evidence type="ECO:0000256" key="1">
    <source>
        <dbReference type="ARBA" id="ARBA00004167"/>
    </source>
</evidence>
<dbReference type="InterPro" id="IPR029962">
    <property type="entry name" value="TBL"/>
</dbReference>
<reference evidence="11" key="1">
    <citation type="submission" date="2024-07" db="EMBL/GenBank/DDBJ databases">
        <title>Two chromosome-level genome assemblies of Korean endemic species Abeliophyllum distichum and Forsythia ovata (Oleaceae).</title>
        <authorList>
            <person name="Jang H."/>
        </authorList>
    </citation>
    <scope>NUCLEOTIDE SEQUENCE [LARGE SCALE GENOMIC DNA]</scope>
</reference>
<comment type="subcellular location">
    <subcellularLocation>
        <location evidence="1">Membrane</location>
        <topology evidence="1">Single-pass membrane protein</topology>
    </subcellularLocation>
</comment>
<evidence type="ECO:0000256" key="4">
    <source>
        <dbReference type="ARBA" id="ARBA00022968"/>
    </source>
</evidence>
<dbReference type="Pfam" id="PF14416">
    <property type="entry name" value="PMR5N"/>
    <property type="match status" value="1"/>
</dbReference>
<feature type="domain" description="Trichome birefringence-like C-terminal" evidence="8">
    <location>
        <begin position="139"/>
        <end position="401"/>
    </location>
</feature>
<name>A0ABD1QKN1_9LAMI</name>
<dbReference type="GO" id="GO:0016020">
    <property type="term" value="C:membrane"/>
    <property type="evidence" value="ECO:0007669"/>
    <property type="project" value="UniProtKB-SubCell"/>
</dbReference>
<dbReference type="Proteomes" id="UP001604336">
    <property type="component" value="Unassembled WGS sequence"/>
</dbReference>
<keyword evidence="3" id="KW-0812">Transmembrane</keyword>
<evidence type="ECO:0000313" key="10">
    <source>
        <dbReference type="EMBL" id="KAL2476683.1"/>
    </source>
</evidence>
<dbReference type="Pfam" id="PF13839">
    <property type="entry name" value="PC-Esterase"/>
    <property type="match status" value="1"/>
</dbReference>
<dbReference type="InterPro" id="IPR026057">
    <property type="entry name" value="TBL_C"/>
</dbReference>
<sequence>MVILFQLLIRATSWKCSLVEFEQLMEILVRSSDLLLRSEMRRGRVEERTREQRTSVRLHRGRTSTEGTTNADFNATSSTTGKLAGSCNIFRGKWVFDASYPLYDFSTCPFIEDEFNCGKYKRPDKMYLKYRWQPLSCNLPRFNGLTFLNKWRGKKIMFVGDSLSLNMWQSLSCMIHSWVPNAKTTLIRREGFAEIVFLDYGMKLLLYRTPYLVDLESQKVGRVLKLDSIRNGDSWKGMDVLIFNSWHWWTHTGRSKPWDYMEEGGKLYKDMNRLIAYYKGLTTWARWINRYIDPSKTQVFFQGISPTHYEGRDWSEPSKSCNGETTPFSGLKYPAATPLPAVVINKVLRRIKKPVHLLDITLLSQYRKDAHPTYYSLHKGLDCSHWCLPGLPDTWNELLYAALIG</sequence>
<evidence type="ECO:0000256" key="6">
    <source>
        <dbReference type="ARBA" id="ARBA00023136"/>
    </source>
</evidence>
<dbReference type="InterPro" id="IPR025846">
    <property type="entry name" value="TBL_N"/>
</dbReference>
<evidence type="ECO:0000256" key="2">
    <source>
        <dbReference type="ARBA" id="ARBA00007727"/>
    </source>
</evidence>